<evidence type="ECO:0000313" key="1">
    <source>
        <dbReference type="EMBL" id="MEQ2215576.1"/>
    </source>
</evidence>
<proteinExistence type="predicted"/>
<organism evidence="1 2">
    <name type="scientific">Xenoophorus captivus</name>
    <dbReference type="NCBI Taxonomy" id="1517983"/>
    <lineage>
        <taxon>Eukaryota</taxon>
        <taxon>Metazoa</taxon>
        <taxon>Chordata</taxon>
        <taxon>Craniata</taxon>
        <taxon>Vertebrata</taxon>
        <taxon>Euteleostomi</taxon>
        <taxon>Actinopterygii</taxon>
        <taxon>Neopterygii</taxon>
        <taxon>Teleostei</taxon>
        <taxon>Neoteleostei</taxon>
        <taxon>Acanthomorphata</taxon>
        <taxon>Ovalentaria</taxon>
        <taxon>Atherinomorphae</taxon>
        <taxon>Cyprinodontiformes</taxon>
        <taxon>Goodeidae</taxon>
        <taxon>Xenoophorus</taxon>
    </lineage>
</organism>
<dbReference type="EMBL" id="JAHRIN010068513">
    <property type="protein sequence ID" value="MEQ2215576.1"/>
    <property type="molecule type" value="Genomic_DNA"/>
</dbReference>
<protein>
    <submittedName>
        <fullName evidence="1">Uncharacterized protein</fullName>
    </submittedName>
</protein>
<comment type="caution">
    <text evidence="1">The sequence shown here is derived from an EMBL/GenBank/DDBJ whole genome shotgun (WGS) entry which is preliminary data.</text>
</comment>
<gene>
    <name evidence="1" type="ORF">XENOCAPTIV_002878</name>
</gene>
<keyword evidence="2" id="KW-1185">Reference proteome</keyword>
<name>A0ABV0S656_9TELE</name>
<accession>A0ABV0S656</accession>
<dbReference type="Proteomes" id="UP001434883">
    <property type="component" value="Unassembled WGS sequence"/>
</dbReference>
<sequence>MIEKQKPLGALTAIGEQLVSVREEPPHSHIQDRGHKCHISSVESFLKPETALGARKGTEMLLCGPKSSFQMKVCFAPHLDVCFPNTSAAPQADWLHAMQQKTPRSSTGCISVG</sequence>
<reference evidence="1 2" key="1">
    <citation type="submission" date="2021-06" db="EMBL/GenBank/DDBJ databases">
        <authorList>
            <person name="Palmer J.M."/>
        </authorList>
    </citation>
    <scope>NUCLEOTIDE SEQUENCE [LARGE SCALE GENOMIC DNA]</scope>
    <source>
        <strain evidence="1 2">XC_2019</strain>
        <tissue evidence="1">Muscle</tissue>
    </source>
</reference>
<evidence type="ECO:0000313" key="2">
    <source>
        <dbReference type="Proteomes" id="UP001434883"/>
    </source>
</evidence>